<dbReference type="InterPro" id="IPR050654">
    <property type="entry name" value="AChE-related_enzymes"/>
</dbReference>
<dbReference type="Pfam" id="PF00135">
    <property type="entry name" value="COesterase"/>
    <property type="match status" value="1"/>
</dbReference>
<sequence length="569" mass="64423">MIKNYLIAFCVLNAVLDNKGCDGDQPVLNTHIGKFYGELLEFESGIKVDAFYGVPYAKKPIGELRFEKPEDAEYVKERSATTRPKACLQAKLFLPVEASEDCLYVNVFRPHEKIPSGNPALFFIHGGGYQAGSAQEHSEDYVAEYYAGSAITVVVPQYRLNFYGFATTKTSNLPGNLGLHDLNLALDFVHKNAESLNIDVTKITVAGYSAGSAAASVLSLSPLSHDKFAQVIQFSGSTLAEWAFNNRGYEHTKRVIKILNCDQGDVKKCLKEKSVDDIDKAMVKAHMFEGEINHFDYGSTLDDDFFKNDPESLVKSAKPKVTLGSLNENEGLLFTIYFPPTPQAFKHALTKEQKQNFGIEDFTNFVQKTIVMEKLLGEEHKAASDEIIDFYLKSTTHEEHTRTFYLDMHAKVLGDVMFVVPQLRELKLKQEAGWPVYNILSTYSDYLERTMSHIEVSKTSHATEYRFLFGIGFNPHDNSLTETDEKYRKLLVDSVVNFIKTGSPKSTKNQNFTQTSKDRPLVYTDLNTKATVKDSYFGKEFEFWSNFYNKYQFDVIRGEPKKTLKHVEL</sequence>
<protein>
    <recommendedName>
        <fullName evidence="4">Carboxylesterase type B domain-containing protein</fullName>
    </recommendedName>
</protein>
<organism evidence="5 6">
    <name type="scientific">Bursaphelenchus okinawaensis</name>
    <dbReference type="NCBI Taxonomy" id="465554"/>
    <lineage>
        <taxon>Eukaryota</taxon>
        <taxon>Metazoa</taxon>
        <taxon>Ecdysozoa</taxon>
        <taxon>Nematoda</taxon>
        <taxon>Chromadorea</taxon>
        <taxon>Rhabditida</taxon>
        <taxon>Tylenchina</taxon>
        <taxon>Tylenchomorpha</taxon>
        <taxon>Aphelenchoidea</taxon>
        <taxon>Aphelenchoididae</taxon>
        <taxon>Bursaphelenchus</taxon>
    </lineage>
</organism>
<dbReference type="Proteomes" id="UP000614601">
    <property type="component" value="Unassembled WGS sequence"/>
</dbReference>
<evidence type="ECO:0000256" key="1">
    <source>
        <dbReference type="ARBA" id="ARBA00005964"/>
    </source>
</evidence>
<dbReference type="InterPro" id="IPR002018">
    <property type="entry name" value="CarbesteraseB"/>
</dbReference>
<dbReference type="GO" id="GO:0005886">
    <property type="term" value="C:plasma membrane"/>
    <property type="evidence" value="ECO:0007669"/>
    <property type="project" value="TreeGrafter"/>
</dbReference>
<comment type="caution">
    <text evidence="5">The sequence shown here is derived from an EMBL/GenBank/DDBJ whole genome shotgun (WGS) entry which is preliminary data.</text>
</comment>
<dbReference type="EMBL" id="CAJFDH010000004">
    <property type="protein sequence ID" value="CAD5221738.1"/>
    <property type="molecule type" value="Genomic_DNA"/>
</dbReference>
<dbReference type="GO" id="GO:0019695">
    <property type="term" value="P:choline metabolic process"/>
    <property type="evidence" value="ECO:0007669"/>
    <property type="project" value="TreeGrafter"/>
</dbReference>
<evidence type="ECO:0000313" key="5">
    <source>
        <dbReference type="EMBL" id="CAD5221738.1"/>
    </source>
</evidence>
<keyword evidence="2" id="KW-0719">Serine esterase</keyword>
<dbReference type="SUPFAM" id="SSF53474">
    <property type="entry name" value="alpha/beta-Hydrolases"/>
    <property type="match status" value="1"/>
</dbReference>
<proteinExistence type="inferred from homology"/>
<dbReference type="PROSITE" id="PS00941">
    <property type="entry name" value="CARBOXYLESTERASE_B_2"/>
    <property type="match status" value="1"/>
</dbReference>
<dbReference type="InterPro" id="IPR029058">
    <property type="entry name" value="AB_hydrolase_fold"/>
</dbReference>
<comment type="similarity">
    <text evidence="1">Belongs to the type-B carboxylesterase/lipase family.</text>
</comment>
<dbReference type="InterPro" id="IPR019819">
    <property type="entry name" value="Carboxylesterase_B_CS"/>
</dbReference>
<dbReference type="PANTHER" id="PTHR43918:SF4">
    <property type="entry name" value="CARBOXYLIC ESTER HYDROLASE"/>
    <property type="match status" value="1"/>
</dbReference>
<accession>A0A811L0Q5</accession>
<dbReference type="OrthoDB" id="3200163at2759"/>
<keyword evidence="3" id="KW-0378">Hydrolase</keyword>
<evidence type="ECO:0000313" key="6">
    <source>
        <dbReference type="Proteomes" id="UP000614601"/>
    </source>
</evidence>
<gene>
    <name evidence="5" type="ORF">BOKJ2_LOCUS9595</name>
</gene>
<dbReference type="Proteomes" id="UP000783686">
    <property type="component" value="Unassembled WGS sequence"/>
</dbReference>
<name>A0A811L0Q5_9BILA</name>
<dbReference type="PANTHER" id="PTHR43918">
    <property type="entry name" value="ACETYLCHOLINESTERASE"/>
    <property type="match status" value="1"/>
</dbReference>
<dbReference type="AlphaFoldDB" id="A0A811L0Q5"/>
<feature type="domain" description="Carboxylesterase type B" evidence="4">
    <location>
        <begin position="25"/>
        <end position="544"/>
    </location>
</feature>
<evidence type="ECO:0000256" key="3">
    <source>
        <dbReference type="ARBA" id="ARBA00022801"/>
    </source>
</evidence>
<keyword evidence="6" id="KW-1185">Reference proteome</keyword>
<dbReference type="GO" id="GO:0003990">
    <property type="term" value="F:acetylcholinesterase activity"/>
    <property type="evidence" value="ECO:0007669"/>
    <property type="project" value="TreeGrafter"/>
</dbReference>
<dbReference type="GO" id="GO:0006581">
    <property type="term" value="P:acetylcholine catabolic process"/>
    <property type="evidence" value="ECO:0007669"/>
    <property type="project" value="TreeGrafter"/>
</dbReference>
<reference evidence="5" key="1">
    <citation type="submission" date="2020-09" db="EMBL/GenBank/DDBJ databases">
        <authorList>
            <person name="Kikuchi T."/>
        </authorList>
    </citation>
    <scope>NUCLEOTIDE SEQUENCE</scope>
    <source>
        <strain evidence="5">SH1</strain>
    </source>
</reference>
<evidence type="ECO:0000256" key="2">
    <source>
        <dbReference type="ARBA" id="ARBA00022487"/>
    </source>
</evidence>
<dbReference type="EMBL" id="CAJFCW020000004">
    <property type="protein sequence ID" value="CAG9115388.1"/>
    <property type="molecule type" value="Genomic_DNA"/>
</dbReference>
<dbReference type="GO" id="GO:0005615">
    <property type="term" value="C:extracellular space"/>
    <property type="evidence" value="ECO:0007669"/>
    <property type="project" value="TreeGrafter"/>
</dbReference>
<dbReference type="Gene3D" id="3.40.50.1820">
    <property type="entry name" value="alpha/beta hydrolase"/>
    <property type="match status" value="1"/>
</dbReference>
<evidence type="ECO:0000259" key="4">
    <source>
        <dbReference type="Pfam" id="PF00135"/>
    </source>
</evidence>